<evidence type="ECO:0000313" key="2">
    <source>
        <dbReference type="EMBL" id="CAI9160645.1"/>
    </source>
</evidence>
<reference evidence="2" key="1">
    <citation type="submission" date="2023-04" db="EMBL/GenBank/DDBJ databases">
        <authorList>
            <consortium name="ELIXIR-Norway"/>
        </authorList>
    </citation>
    <scope>NUCLEOTIDE SEQUENCE [LARGE SCALE GENOMIC DNA]</scope>
</reference>
<protein>
    <submittedName>
        <fullName evidence="2">Uncharacterized protein</fullName>
    </submittedName>
</protein>
<feature type="compositionally biased region" description="Low complexity" evidence="1">
    <location>
        <begin position="33"/>
        <end position="46"/>
    </location>
</feature>
<accession>A0ABN8YGF9</accession>
<dbReference type="Proteomes" id="UP001176941">
    <property type="component" value="Chromosome 2"/>
</dbReference>
<organism evidence="2 3">
    <name type="scientific">Rangifer tarandus platyrhynchus</name>
    <name type="common">Svalbard reindeer</name>
    <dbReference type="NCBI Taxonomy" id="3082113"/>
    <lineage>
        <taxon>Eukaryota</taxon>
        <taxon>Metazoa</taxon>
        <taxon>Chordata</taxon>
        <taxon>Craniata</taxon>
        <taxon>Vertebrata</taxon>
        <taxon>Euteleostomi</taxon>
        <taxon>Mammalia</taxon>
        <taxon>Eutheria</taxon>
        <taxon>Laurasiatheria</taxon>
        <taxon>Artiodactyla</taxon>
        <taxon>Ruminantia</taxon>
        <taxon>Pecora</taxon>
        <taxon>Cervidae</taxon>
        <taxon>Odocoileinae</taxon>
        <taxon>Rangifer</taxon>
    </lineage>
</organism>
<gene>
    <name evidence="2" type="ORF">MRATA1EN1_LOCUS9607</name>
</gene>
<proteinExistence type="predicted"/>
<sequence length="111" mass="12079">MSCTTAGAFGGGTALRREVPAPCVREKRGQGNGAATGAAGRRGSCRWQRERRRFRCAGRTSLARRAPRKPGPPSTAHWLVCRSLTSHWSISDVTKYPTVPLFREAGETPVQ</sequence>
<evidence type="ECO:0000256" key="1">
    <source>
        <dbReference type="SAM" id="MobiDB-lite"/>
    </source>
</evidence>
<name>A0ABN8YGF9_RANTA</name>
<feature type="region of interest" description="Disordered" evidence="1">
    <location>
        <begin position="24"/>
        <end position="46"/>
    </location>
</feature>
<keyword evidence="3" id="KW-1185">Reference proteome</keyword>
<evidence type="ECO:0000313" key="3">
    <source>
        <dbReference type="Proteomes" id="UP001176941"/>
    </source>
</evidence>
<dbReference type="EMBL" id="OX459938">
    <property type="protein sequence ID" value="CAI9160645.1"/>
    <property type="molecule type" value="Genomic_DNA"/>
</dbReference>